<keyword evidence="2" id="KW-0472">Membrane</keyword>
<dbReference type="AlphaFoldDB" id="A0A3E1P6U4"/>
<feature type="transmembrane region" description="Helical" evidence="2">
    <location>
        <begin position="310"/>
        <end position="333"/>
    </location>
</feature>
<dbReference type="Proteomes" id="UP000261174">
    <property type="component" value="Unassembled WGS sequence"/>
</dbReference>
<protein>
    <recommendedName>
        <fullName evidence="3">7TM-DISM receptor extracellular domain-containing protein</fullName>
    </recommendedName>
</protein>
<feature type="coiled-coil region" evidence="1">
    <location>
        <begin position="401"/>
        <end position="456"/>
    </location>
</feature>
<sequence>MPSGVANQFIPILLLFATLGVRAQSKIHYLNNEPVLEISTDSAQIIVGNPYPNNEKYRFSLSEPLNYTLYVNGKAQKAGPAIPSCQRERGEIHLSFPGNSQTTLHLQLNIAELQRYGYKVHPRIRLEKEIAAASRDHLLVISWIITISLLACFAAYNLYTWFQLHDRVNLWYLVVQVGAMIFITSFKHFTTQLLPFSSYQLRVMPDGTVYMYNLNSFFLHIGCMIIFTGLIQLTRSYLRTKELLPVYDKVLRWVLIGYIIFEIIPCIVTISGWFYMDNYTLVYDDFFICILSLSILITSIVAYKKRIRAAGAFMVANTLPIVFATGLAVFFIIHSAPNYSNNSSLLPEIAIISQIVTFTIVLVSRIRTIHEELDAKGYEIARLETDIAQSRHHHWLLERENEQISLAIQAEKDKNEQLQLKLDSNNRELVSNSLYIHQKNKLLDDLKKQLHDIDELYPAIKSIKTSLREHKFLDAEWEKFRLHFEQVHPGFFEKLKAKHPNLTNNELRLYAYFHINLSTKEIAALLNIEAASVRQAKARLNKKLKTNE</sequence>
<keyword evidence="2" id="KW-0812">Transmembrane</keyword>
<dbReference type="GO" id="GO:0003677">
    <property type="term" value="F:DNA binding"/>
    <property type="evidence" value="ECO:0007669"/>
    <property type="project" value="InterPro"/>
</dbReference>
<feature type="transmembrane region" description="Helical" evidence="2">
    <location>
        <begin position="345"/>
        <end position="363"/>
    </location>
</feature>
<reference evidence="4 5" key="1">
    <citation type="submission" date="2018-08" db="EMBL/GenBank/DDBJ databases">
        <title>Chitinophaga sp. K20C18050901, a novel bacterium isolated from forest soil.</title>
        <authorList>
            <person name="Wang C."/>
        </authorList>
    </citation>
    <scope>NUCLEOTIDE SEQUENCE [LARGE SCALE GENOMIC DNA]</scope>
    <source>
        <strain evidence="4 5">K20C18050901</strain>
    </source>
</reference>
<keyword evidence="1" id="KW-0175">Coiled coil</keyword>
<dbReference type="SUPFAM" id="SSF46894">
    <property type="entry name" value="C-terminal effector domain of the bipartite response regulators"/>
    <property type="match status" value="1"/>
</dbReference>
<keyword evidence="2" id="KW-1133">Transmembrane helix</keyword>
<accession>A0A3E1P6U4</accession>
<dbReference type="InterPro" id="IPR016032">
    <property type="entry name" value="Sig_transdc_resp-reg_C-effctor"/>
</dbReference>
<dbReference type="OrthoDB" id="621195at2"/>
<feature type="transmembrane region" description="Helical" evidence="2">
    <location>
        <begin position="253"/>
        <end position="275"/>
    </location>
</feature>
<evidence type="ECO:0000256" key="2">
    <source>
        <dbReference type="SAM" id="Phobius"/>
    </source>
</evidence>
<feature type="transmembrane region" description="Helical" evidence="2">
    <location>
        <begin position="170"/>
        <end position="189"/>
    </location>
</feature>
<organism evidence="4 5">
    <name type="scientific">Chitinophaga silvisoli</name>
    <dbReference type="NCBI Taxonomy" id="2291814"/>
    <lineage>
        <taxon>Bacteria</taxon>
        <taxon>Pseudomonadati</taxon>
        <taxon>Bacteroidota</taxon>
        <taxon>Chitinophagia</taxon>
        <taxon>Chitinophagales</taxon>
        <taxon>Chitinophagaceae</taxon>
        <taxon>Chitinophaga</taxon>
    </lineage>
</organism>
<evidence type="ECO:0000259" key="3">
    <source>
        <dbReference type="Pfam" id="PF07695"/>
    </source>
</evidence>
<evidence type="ECO:0000256" key="1">
    <source>
        <dbReference type="SAM" id="Coils"/>
    </source>
</evidence>
<feature type="domain" description="7TM-DISM receptor extracellular" evidence="3">
    <location>
        <begin position="143"/>
        <end position="365"/>
    </location>
</feature>
<evidence type="ECO:0000313" key="5">
    <source>
        <dbReference type="Proteomes" id="UP000261174"/>
    </source>
</evidence>
<name>A0A3E1P6U4_9BACT</name>
<feature type="transmembrane region" description="Helical" evidence="2">
    <location>
        <begin position="281"/>
        <end position="303"/>
    </location>
</feature>
<gene>
    <name evidence="4" type="ORF">DXN04_10905</name>
</gene>
<dbReference type="GO" id="GO:0006355">
    <property type="term" value="P:regulation of DNA-templated transcription"/>
    <property type="evidence" value="ECO:0007669"/>
    <property type="project" value="InterPro"/>
</dbReference>
<dbReference type="InterPro" id="IPR011623">
    <property type="entry name" value="7TMR_DISM_rcpt_extracell_dom1"/>
</dbReference>
<keyword evidence="5" id="KW-1185">Reference proteome</keyword>
<proteinExistence type="predicted"/>
<comment type="caution">
    <text evidence="4">The sequence shown here is derived from an EMBL/GenBank/DDBJ whole genome shotgun (WGS) entry which is preliminary data.</text>
</comment>
<dbReference type="RefSeq" id="WP_116853347.1">
    <property type="nucleotide sequence ID" value="NZ_QTJV01000002.1"/>
</dbReference>
<evidence type="ECO:0000313" key="4">
    <source>
        <dbReference type="EMBL" id="RFM35867.1"/>
    </source>
</evidence>
<dbReference type="Pfam" id="PF07695">
    <property type="entry name" value="7TMR-DISM_7TM"/>
    <property type="match status" value="1"/>
</dbReference>
<feature type="transmembrane region" description="Helical" evidence="2">
    <location>
        <begin position="209"/>
        <end position="233"/>
    </location>
</feature>
<feature type="transmembrane region" description="Helical" evidence="2">
    <location>
        <begin position="138"/>
        <end position="158"/>
    </location>
</feature>
<dbReference type="EMBL" id="QTJV01000002">
    <property type="protein sequence ID" value="RFM35867.1"/>
    <property type="molecule type" value="Genomic_DNA"/>
</dbReference>